<keyword evidence="1" id="KW-0786">Thiamine pyrophosphate</keyword>
<name>A0A1Q8T9J3_9GAMM</name>
<dbReference type="RefSeq" id="WP_245798118.1">
    <property type="nucleotide sequence ID" value="NZ_MSDQ01000037.1"/>
</dbReference>
<dbReference type="Gene3D" id="3.40.50.970">
    <property type="match status" value="1"/>
</dbReference>
<evidence type="ECO:0000256" key="1">
    <source>
        <dbReference type="ARBA" id="ARBA00023052"/>
    </source>
</evidence>
<dbReference type="InterPro" id="IPR011766">
    <property type="entry name" value="TPP_enzyme_TPP-bd"/>
</dbReference>
<dbReference type="CDD" id="cd02014">
    <property type="entry name" value="TPP_POX"/>
    <property type="match status" value="1"/>
</dbReference>
<reference evidence="3 4" key="1">
    <citation type="submission" date="2016-12" db="EMBL/GenBank/DDBJ databases">
        <title>Draft genome sequences of strains Salinicola socius SMB35, Salinicola sp. MH3R3-1 and Chromohalobacter sp. SMB17 from the Verkhnekamsk potash mining region of Russia.</title>
        <authorList>
            <person name="Mavrodi D.V."/>
            <person name="Olsson B.E."/>
            <person name="Korsakova E.S."/>
            <person name="Pyankova A."/>
            <person name="Mavrodi O.V."/>
            <person name="Plotnikova E.G."/>
        </authorList>
    </citation>
    <scope>NUCLEOTIDE SEQUENCE [LARGE SCALE GENOMIC DNA]</scope>
    <source>
        <strain evidence="3 4">SMB17</strain>
    </source>
</reference>
<dbReference type="PANTHER" id="PTHR42981">
    <property type="entry name" value="PYRUVATE DEHYDROGENASE [UBIQUINONE]"/>
    <property type="match status" value="1"/>
</dbReference>
<feature type="domain" description="Thiamine pyrophosphate enzyme TPP-binding" evidence="2">
    <location>
        <begin position="1"/>
        <end position="147"/>
    </location>
</feature>
<keyword evidence="4" id="KW-1185">Reference proteome</keyword>
<dbReference type="GO" id="GO:0003824">
    <property type="term" value="F:catalytic activity"/>
    <property type="evidence" value="ECO:0007669"/>
    <property type="project" value="InterPro"/>
</dbReference>
<dbReference type="Proteomes" id="UP000186806">
    <property type="component" value="Unassembled WGS sequence"/>
</dbReference>
<gene>
    <name evidence="3" type="ORF">BTW10_15025</name>
</gene>
<proteinExistence type="predicted"/>
<accession>A0A1Q8T9J3</accession>
<evidence type="ECO:0000313" key="4">
    <source>
        <dbReference type="Proteomes" id="UP000186806"/>
    </source>
</evidence>
<comment type="caution">
    <text evidence="3">The sequence shown here is derived from an EMBL/GenBank/DDBJ whole genome shotgun (WGS) entry which is preliminary data.</text>
</comment>
<dbReference type="SUPFAM" id="SSF52518">
    <property type="entry name" value="Thiamin diphosphate-binding fold (THDP-binding)"/>
    <property type="match status" value="1"/>
</dbReference>
<dbReference type="AlphaFoldDB" id="A0A1Q8T9J3"/>
<organism evidence="3 4">
    <name type="scientific">Chromohalobacter japonicus</name>
    <dbReference type="NCBI Taxonomy" id="223900"/>
    <lineage>
        <taxon>Bacteria</taxon>
        <taxon>Pseudomonadati</taxon>
        <taxon>Pseudomonadota</taxon>
        <taxon>Gammaproteobacteria</taxon>
        <taxon>Oceanospirillales</taxon>
        <taxon>Halomonadaceae</taxon>
        <taxon>Chromohalobacter</taxon>
    </lineage>
</organism>
<dbReference type="EMBL" id="MSDQ01000037">
    <property type="protein sequence ID" value="OLO10355.1"/>
    <property type="molecule type" value="Genomic_DNA"/>
</dbReference>
<dbReference type="GO" id="GO:0000287">
    <property type="term" value="F:magnesium ion binding"/>
    <property type="evidence" value="ECO:0007669"/>
    <property type="project" value="InterPro"/>
</dbReference>
<evidence type="ECO:0000259" key="2">
    <source>
        <dbReference type="Pfam" id="PF02775"/>
    </source>
</evidence>
<sequence>DGGSPMVWMLRHIHANGQRRTLSSLVHGTMANAYPQAIGIQKAFPKRQVIAMCGDGGLTMLMGDLLTLKQEKVPLKIVVYNNSSLGFVELEQKVEGLLDSYTDLENPDFDKLAQAMGIWGKRVEEVHELKPAITEWLNHDGPALLDVKVNRMELVMPPKVEAGQVASTALYSTKAVLNGRMEDVVDLVKSNFFKR</sequence>
<evidence type="ECO:0000313" key="3">
    <source>
        <dbReference type="EMBL" id="OLO10355.1"/>
    </source>
</evidence>
<feature type="non-terminal residue" evidence="3">
    <location>
        <position position="1"/>
    </location>
</feature>
<dbReference type="PANTHER" id="PTHR42981:SF2">
    <property type="entry name" value="PYRUVATE DEHYDROGENASE [UBIQUINONE]"/>
    <property type="match status" value="1"/>
</dbReference>
<dbReference type="InterPro" id="IPR047212">
    <property type="entry name" value="TPP_POXB-like"/>
</dbReference>
<dbReference type="InterPro" id="IPR029061">
    <property type="entry name" value="THDP-binding"/>
</dbReference>
<dbReference type="InterPro" id="IPR000399">
    <property type="entry name" value="TPP-bd_CS"/>
</dbReference>
<dbReference type="Pfam" id="PF02775">
    <property type="entry name" value="TPP_enzyme_C"/>
    <property type="match status" value="1"/>
</dbReference>
<dbReference type="InterPro" id="IPR047211">
    <property type="entry name" value="POXB-like"/>
</dbReference>
<dbReference type="GO" id="GO:0044281">
    <property type="term" value="P:small molecule metabolic process"/>
    <property type="evidence" value="ECO:0007669"/>
    <property type="project" value="UniProtKB-ARBA"/>
</dbReference>
<dbReference type="PROSITE" id="PS00187">
    <property type="entry name" value="TPP_ENZYMES"/>
    <property type="match status" value="1"/>
</dbReference>
<protein>
    <submittedName>
        <fullName evidence="3">Pyruvate oxidase</fullName>
    </submittedName>
</protein>
<keyword evidence="3" id="KW-0670">Pyruvate</keyword>
<dbReference type="GO" id="GO:0030976">
    <property type="term" value="F:thiamine pyrophosphate binding"/>
    <property type="evidence" value="ECO:0007669"/>
    <property type="project" value="InterPro"/>
</dbReference>